<accession>A0A3M2LGW9</accession>
<dbReference type="Proteomes" id="UP000282674">
    <property type="component" value="Unassembled WGS sequence"/>
</dbReference>
<evidence type="ECO:0000313" key="2">
    <source>
        <dbReference type="EMBL" id="RMI36732.1"/>
    </source>
</evidence>
<dbReference type="AlphaFoldDB" id="A0A3M2LGW9"/>
<proteinExistence type="predicted"/>
<name>A0A3M2LGW9_9ACTN</name>
<sequence length="220" mass="23952">MWKGRFSFGRIDELLAQVERQAVDNHSLISRNTVLEAWPADAENTLTADRQDLKEMMRMANADALLAGTGRRSGAELAAARPGPSADAVAEVPAQADWRAARQAGTDPRDLPITTVRPGQTSPRAGALFDSPLSSEQRALRPEIRGACNVVLALVAVQPRPHCDPAMAVIRGVQPPRLGASQAHRFVEIHSCELTGLRNPAAVDHRNVSTRTRRRGWRPP</sequence>
<gene>
    <name evidence="2" type="ORF">EBO15_37785</name>
</gene>
<evidence type="ECO:0000256" key="1">
    <source>
        <dbReference type="SAM" id="MobiDB-lite"/>
    </source>
</evidence>
<dbReference type="EMBL" id="RFFG01000127">
    <property type="protein sequence ID" value="RMI36732.1"/>
    <property type="molecule type" value="Genomic_DNA"/>
</dbReference>
<feature type="region of interest" description="Disordered" evidence="1">
    <location>
        <begin position="106"/>
        <end position="132"/>
    </location>
</feature>
<comment type="caution">
    <text evidence="2">The sequence shown here is derived from an EMBL/GenBank/DDBJ whole genome shotgun (WGS) entry which is preliminary data.</text>
</comment>
<protein>
    <submittedName>
        <fullName evidence="2">Uncharacterized protein</fullName>
    </submittedName>
</protein>
<organism evidence="2 3">
    <name type="scientific">Actinomadura harenae</name>
    <dbReference type="NCBI Taxonomy" id="2483351"/>
    <lineage>
        <taxon>Bacteria</taxon>
        <taxon>Bacillati</taxon>
        <taxon>Actinomycetota</taxon>
        <taxon>Actinomycetes</taxon>
        <taxon>Streptosporangiales</taxon>
        <taxon>Thermomonosporaceae</taxon>
        <taxon>Actinomadura</taxon>
    </lineage>
</organism>
<keyword evidence="3" id="KW-1185">Reference proteome</keyword>
<evidence type="ECO:0000313" key="3">
    <source>
        <dbReference type="Proteomes" id="UP000282674"/>
    </source>
</evidence>
<reference evidence="2 3" key="1">
    <citation type="submission" date="2018-10" db="EMBL/GenBank/DDBJ databases">
        <title>Isolation from soil.</title>
        <authorList>
            <person name="Hu J."/>
        </authorList>
    </citation>
    <scope>NUCLEOTIDE SEQUENCE [LARGE SCALE GENOMIC DNA]</scope>
    <source>
        <strain evidence="2 3">NEAU-Ht49</strain>
    </source>
</reference>